<reference evidence="2 3" key="1">
    <citation type="submission" date="2022-05" db="EMBL/GenBank/DDBJ databases">
        <title>Genome Resource of Streptomyces lavenduligriseus GA1-1, a Strain with Broad-Spectrum Antifungal Activity against Phytopathogenic Fungi.</title>
        <authorList>
            <person name="Qi D."/>
        </authorList>
    </citation>
    <scope>NUCLEOTIDE SEQUENCE [LARGE SCALE GENOMIC DNA]</scope>
    <source>
        <strain evidence="2 3">GA1-1</strain>
    </source>
</reference>
<protein>
    <submittedName>
        <fullName evidence="2">PIN domain-containing protein</fullName>
    </submittedName>
</protein>
<organism evidence="2 3">
    <name type="scientific">Streptomyces lavenduligriseus</name>
    <dbReference type="NCBI Taxonomy" id="67315"/>
    <lineage>
        <taxon>Bacteria</taxon>
        <taxon>Bacillati</taxon>
        <taxon>Actinomycetota</taxon>
        <taxon>Actinomycetes</taxon>
        <taxon>Kitasatosporales</taxon>
        <taxon>Streptomycetaceae</taxon>
        <taxon>Streptomyces</taxon>
    </lineage>
</organism>
<comment type="caution">
    <text evidence="2">The sequence shown here is derived from an EMBL/GenBank/DDBJ whole genome shotgun (WGS) entry which is preliminary data.</text>
</comment>
<dbReference type="Proteomes" id="UP001202052">
    <property type="component" value="Unassembled WGS sequence"/>
</dbReference>
<gene>
    <name evidence="2" type="ORF">M4438_11885</name>
</gene>
<proteinExistence type="predicted"/>
<accession>A0ABT0NRY6</accession>
<evidence type="ECO:0000313" key="3">
    <source>
        <dbReference type="Proteomes" id="UP001202052"/>
    </source>
</evidence>
<feature type="domain" description="DUF4935" evidence="1">
    <location>
        <begin position="29"/>
        <end position="183"/>
    </location>
</feature>
<dbReference type="EMBL" id="JAMCCK010000015">
    <property type="protein sequence ID" value="MCL3994215.1"/>
    <property type="molecule type" value="Genomic_DNA"/>
</dbReference>
<evidence type="ECO:0000259" key="1">
    <source>
        <dbReference type="Pfam" id="PF16289"/>
    </source>
</evidence>
<evidence type="ECO:0000313" key="2">
    <source>
        <dbReference type="EMBL" id="MCL3994215.1"/>
    </source>
</evidence>
<sequence length="348" mass="38565">MQSTSLLLLLIKFPRELTKFQAGEETMLIVLDANLLPRQGRLHSVAISTLLRVAAALDSQVAITSIVLAESINARRQDAEEALDRHGKALSDLSKYCQVDSYYVPSLDAIVQQWEKQLRDTFLILELDGDDAKEALEREAARQKPAKANGTGARDSAIWLSVKRRHLNNLDSTHFASNNTNDFGTKKGDPSLHPELARELGSRTSDFHYHTTINSVIDALCSSVQIKLMPESFPEELSLSIIEQVIEHEDLAEFPDFSNRSPEDFGPIESLELSDIKVRSAYSVSGVTVGFATAYFDMPLAPEVHAALGTAVSGRLGGWFEVADSERVIQFDVTLLRELAYQHEDPAE</sequence>
<keyword evidence="3" id="KW-1185">Reference proteome</keyword>
<name>A0ABT0NRY6_9ACTN</name>
<dbReference type="Pfam" id="PF16289">
    <property type="entry name" value="PIN_12"/>
    <property type="match status" value="1"/>
</dbReference>
<dbReference type="RefSeq" id="WP_249459149.1">
    <property type="nucleotide sequence ID" value="NZ_JAMCCK010000015.1"/>
</dbReference>
<dbReference type="InterPro" id="IPR032557">
    <property type="entry name" value="DUF4935"/>
</dbReference>